<dbReference type="AlphaFoldDB" id="A0ABC9XI95"/>
<keyword evidence="5" id="KW-0966">Cell projection</keyword>
<keyword evidence="6" id="KW-1185">Reference proteome</keyword>
<keyword evidence="5" id="KW-0969">Cilium</keyword>
<comment type="caution">
    <text evidence="5">The sequence shown here is derived from an EMBL/GenBank/DDBJ whole genome shotgun (WGS) entry which is preliminary data.</text>
</comment>
<reference evidence="5 6" key="1">
    <citation type="submission" date="2024-06" db="EMBL/GenBank/DDBJ databases">
        <title>The draft genome of Grus japonensis, version 3.</title>
        <authorList>
            <person name="Nabeshima K."/>
            <person name="Suzuki S."/>
            <person name="Onuma M."/>
        </authorList>
    </citation>
    <scope>NUCLEOTIDE SEQUENCE [LARGE SCALE GENOMIC DNA]</scope>
    <source>
        <strain evidence="5 6">451A</strain>
    </source>
</reference>
<protein>
    <submittedName>
        <fullName evidence="5">Cilia- and flagella-associated protein 73</fullName>
    </submittedName>
</protein>
<evidence type="ECO:0000313" key="5">
    <source>
        <dbReference type="EMBL" id="GAB0196807.1"/>
    </source>
</evidence>
<evidence type="ECO:0000256" key="1">
    <source>
        <dbReference type="ARBA" id="ARBA00023054"/>
    </source>
</evidence>
<dbReference type="InterPro" id="IPR051147">
    <property type="entry name" value="CFAP_domain-containing"/>
</dbReference>
<proteinExistence type="predicted"/>
<keyword evidence="1 2" id="KW-0175">Coiled coil</keyword>
<dbReference type="Pfam" id="PF13863">
    <property type="entry name" value="DUF4200"/>
    <property type="match status" value="1"/>
</dbReference>
<dbReference type="InterPro" id="IPR025252">
    <property type="entry name" value="DUF4200"/>
</dbReference>
<organism evidence="5 6">
    <name type="scientific">Grus japonensis</name>
    <name type="common">Japanese crane</name>
    <name type="synonym">Red-crowned crane</name>
    <dbReference type="NCBI Taxonomy" id="30415"/>
    <lineage>
        <taxon>Eukaryota</taxon>
        <taxon>Metazoa</taxon>
        <taxon>Chordata</taxon>
        <taxon>Craniata</taxon>
        <taxon>Vertebrata</taxon>
        <taxon>Euteleostomi</taxon>
        <taxon>Archelosauria</taxon>
        <taxon>Archosauria</taxon>
        <taxon>Dinosauria</taxon>
        <taxon>Saurischia</taxon>
        <taxon>Theropoda</taxon>
        <taxon>Coelurosauria</taxon>
        <taxon>Aves</taxon>
        <taxon>Neognathae</taxon>
        <taxon>Neoaves</taxon>
        <taxon>Gruiformes</taxon>
        <taxon>Gruidae</taxon>
        <taxon>Grus</taxon>
    </lineage>
</organism>
<sequence length="335" mass="38057">MALDLEEYLRTAFRDKLQLQHDELHETHGRTVPAWDATTLPPSTRLLLKRREVAEAERVLQSRRERMERLVQRWQQLGQREEQLRDVTLKFNTFLKASSARQERALQRAAKERARAAGQGAKAAHLHQELEGLLRRRERLAQRLQRLRGFGDYLQGVLARMGQFQDVPAMLAHFGALAGARAALAQQAEAGQERLAQDWARLRRYQEETSSELLRTTDELAQLRAQLEAAHHDVLQGESRWAHVQGTAAQKTLLLGQVKLAVLNLFQLATTRLEVPTDVALEDTEAQLDVVLLCMQDLAAICADLHPREPRLRPPHLPAATSTLPMRARVPPSQE</sequence>
<dbReference type="GO" id="GO:0005856">
    <property type="term" value="C:cytoskeleton"/>
    <property type="evidence" value="ECO:0007669"/>
    <property type="project" value="UniProtKB-ARBA"/>
</dbReference>
<evidence type="ECO:0000256" key="3">
    <source>
        <dbReference type="SAM" id="MobiDB-lite"/>
    </source>
</evidence>
<gene>
    <name evidence="5" type="ORF">GRJ2_002146000</name>
</gene>
<evidence type="ECO:0000313" key="6">
    <source>
        <dbReference type="Proteomes" id="UP001623348"/>
    </source>
</evidence>
<dbReference type="Proteomes" id="UP001623348">
    <property type="component" value="Unassembled WGS sequence"/>
</dbReference>
<feature type="domain" description="DUF4200" evidence="4">
    <location>
        <begin position="47"/>
        <end position="158"/>
    </location>
</feature>
<dbReference type="PANTHER" id="PTHR21683">
    <property type="entry name" value="COILED-COIL DOMAIN-CONTAINING PROTEIN 42 LIKE-2-LIKE-RELATED"/>
    <property type="match status" value="1"/>
</dbReference>
<keyword evidence="5" id="KW-0282">Flagellum</keyword>
<dbReference type="PANTHER" id="PTHR21683:SF9">
    <property type="entry name" value="CILIA- AND FLAGELLA-ASSOCIATED PROTEIN 73"/>
    <property type="match status" value="1"/>
</dbReference>
<feature type="coiled-coil region" evidence="2">
    <location>
        <begin position="206"/>
        <end position="233"/>
    </location>
</feature>
<dbReference type="EMBL" id="BAAFJT010000016">
    <property type="protein sequence ID" value="GAB0196807.1"/>
    <property type="molecule type" value="Genomic_DNA"/>
</dbReference>
<feature type="region of interest" description="Disordered" evidence="3">
    <location>
        <begin position="309"/>
        <end position="335"/>
    </location>
</feature>
<evidence type="ECO:0000259" key="4">
    <source>
        <dbReference type="Pfam" id="PF13863"/>
    </source>
</evidence>
<evidence type="ECO:0000256" key="2">
    <source>
        <dbReference type="SAM" id="Coils"/>
    </source>
</evidence>
<accession>A0ABC9XI95</accession>
<name>A0ABC9XI95_GRUJA</name>